<reference evidence="1" key="1">
    <citation type="journal article" date="2021" name="Proc. Natl. Acad. Sci. U.S.A.">
        <title>A Catalog of Tens of Thousands of Viruses from Human Metagenomes Reveals Hidden Associations with Chronic Diseases.</title>
        <authorList>
            <person name="Tisza M.J."/>
            <person name="Buck C.B."/>
        </authorList>
    </citation>
    <scope>NUCLEOTIDE SEQUENCE</scope>
    <source>
        <strain evidence="1">Ct8wU2</strain>
    </source>
</reference>
<sequence length="184" mass="20709">MAERIFPLDSGETAWSSTLQQAWEVTQTETASGRRRAICSQLYPKLSFNVSFTALDDKNLSLLIGFYAKCKGTLLPFFYKDYGARVELQELSRDESGKYQLFIKNGGYVLPCEKADNVSVYVDDKETVDFTLDGDVLTVPAATAKSVVMASFDYYWRVRFSDTLSVTQSFANVNNVNLKLVTVR</sequence>
<proteinExistence type="predicted"/>
<protein>
    <submittedName>
        <fullName evidence="1">Minor tail protein</fullName>
    </submittedName>
</protein>
<name>A0A8S5SXU5_9CAUD</name>
<accession>A0A8S5SXU5</accession>
<evidence type="ECO:0000313" key="1">
    <source>
        <dbReference type="EMBL" id="DAF55766.1"/>
    </source>
</evidence>
<dbReference type="EMBL" id="BK032699">
    <property type="protein sequence ID" value="DAF55766.1"/>
    <property type="molecule type" value="Genomic_DNA"/>
</dbReference>
<organism evidence="1">
    <name type="scientific">Siphoviridae sp. ct8wU2</name>
    <dbReference type="NCBI Taxonomy" id="2827791"/>
    <lineage>
        <taxon>Viruses</taxon>
        <taxon>Duplodnaviria</taxon>
        <taxon>Heunggongvirae</taxon>
        <taxon>Uroviricota</taxon>
        <taxon>Caudoviricetes</taxon>
    </lineage>
</organism>